<dbReference type="AlphaFoldDB" id="A0A316V5F9"/>
<protein>
    <submittedName>
        <fullName evidence="2">Nucleotide-binding domain-containing protein</fullName>
    </submittedName>
</protein>
<feature type="compositionally biased region" description="Basic and acidic residues" evidence="1">
    <location>
        <begin position="393"/>
        <end position="410"/>
    </location>
</feature>
<feature type="region of interest" description="Disordered" evidence="1">
    <location>
        <begin position="385"/>
        <end position="425"/>
    </location>
</feature>
<evidence type="ECO:0000313" key="3">
    <source>
        <dbReference type="Proteomes" id="UP000245771"/>
    </source>
</evidence>
<dbReference type="PANTHER" id="PTHR42923">
    <property type="entry name" value="PROTOPORPHYRINOGEN OXIDASE"/>
    <property type="match status" value="1"/>
</dbReference>
<dbReference type="InParanoid" id="A0A316V5F9"/>
<sequence length="550" mass="62799">MAAGYAFSLSPEKFDVKIVDKAQNVGGSATSYQLPNNQNGHPDFGAEYINDGVQGASPVFHNTLTMFEKVLGFRASDVGMQISFGKGQETFWSNVFPSQLVDEFKDDIKKFGKVLPTIKTFEPFFALIPVDRMLKMFRFSPSFGERMVFPLVALFMGTGNQTKHVSSAIIERLFLDPNMRLFEFSEESLLASVPHMKAFPELGRVYGLWRTRLEAAGNVRFALSCGVASLERGTKKAKQLGGNILATYEGHESEGPEVFDDVIFACDADSALKILNNGSGPSWKERKILGNVLYKWDITVTHHDYDYMKKHYEMNYNSDLNAKRDDEESKKAFKFAEENWKPLYLIKMYEEDPSQIEMSFDLTHYQGQFEGMPAVGKDADITLKDAPPIQRQTGEEGKKLAKDEDPKVMDQPDSAIADENKQSPPKENHVYQTIYLDYEQRQRWTKEEVAKDKIILEKWWKQQSHRWQHYGGTVPWMWTINGQNHTSYAGAWSLVNMHEVGMVSGFSAAYNLGAKYPFKDNDDCAQLFRLYLLLGYMSRMRSEDRKGFFS</sequence>
<reference evidence="2 3" key="1">
    <citation type="journal article" date="2018" name="Mol. Biol. Evol.">
        <title>Broad Genomic Sampling Reveals a Smut Pathogenic Ancestry of the Fungal Clade Ustilaginomycotina.</title>
        <authorList>
            <person name="Kijpornyongpan T."/>
            <person name="Mondo S.J."/>
            <person name="Barry K."/>
            <person name="Sandor L."/>
            <person name="Lee J."/>
            <person name="Lipzen A."/>
            <person name="Pangilinan J."/>
            <person name="LaButti K."/>
            <person name="Hainaut M."/>
            <person name="Henrissat B."/>
            <person name="Grigoriev I.V."/>
            <person name="Spatafora J.W."/>
            <person name="Aime M.C."/>
        </authorList>
    </citation>
    <scope>NUCLEOTIDE SEQUENCE [LARGE SCALE GENOMIC DNA]</scope>
    <source>
        <strain evidence="2 3">MCA 3882</strain>
    </source>
</reference>
<gene>
    <name evidence="2" type="ORF">FA14DRAFT_165556</name>
</gene>
<dbReference type="SUPFAM" id="SSF51905">
    <property type="entry name" value="FAD/NAD(P)-binding domain"/>
    <property type="match status" value="1"/>
</dbReference>
<dbReference type="GeneID" id="37021746"/>
<evidence type="ECO:0000313" key="2">
    <source>
        <dbReference type="EMBL" id="PWN32807.1"/>
    </source>
</evidence>
<dbReference type="GO" id="GO:0016491">
    <property type="term" value="F:oxidoreductase activity"/>
    <property type="evidence" value="ECO:0007669"/>
    <property type="project" value="TreeGrafter"/>
</dbReference>
<dbReference type="RefSeq" id="XP_025353109.1">
    <property type="nucleotide sequence ID" value="XM_025499965.1"/>
</dbReference>
<name>A0A316V5F9_9BASI</name>
<proteinExistence type="predicted"/>
<evidence type="ECO:0000256" key="1">
    <source>
        <dbReference type="SAM" id="MobiDB-lite"/>
    </source>
</evidence>
<dbReference type="InterPro" id="IPR050464">
    <property type="entry name" value="Zeta_carotene_desat/Oxidored"/>
</dbReference>
<dbReference type="PANTHER" id="PTHR42923:SF20">
    <property type="entry name" value="FLAVIN-CONTAINING AMINE OXIDASEDEHYDROGENASE"/>
    <property type="match status" value="1"/>
</dbReference>
<keyword evidence="3" id="KW-1185">Reference proteome</keyword>
<dbReference type="STRING" id="1280837.A0A316V5F9"/>
<dbReference type="EMBL" id="KZ819605">
    <property type="protein sequence ID" value="PWN32807.1"/>
    <property type="molecule type" value="Genomic_DNA"/>
</dbReference>
<organism evidence="2 3">
    <name type="scientific">Meira miltonrushii</name>
    <dbReference type="NCBI Taxonomy" id="1280837"/>
    <lineage>
        <taxon>Eukaryota</taxon>
        <taxon>Fungi</taxon>
        <taxon>Dikarya</taxon>
        <taxon>Basidiomycota</taxon>
        <taxon>Ustilaginomycotina</taxon>
        <taxon>Exobasidiomycetes</taxon>
        <taxon>Exobasidiales</taxon>
        <taxon>Brachybasidiaceae</taxon>
        <taxon>Meira</taxon>
    </lineage>
</organism>
<dbReference type="Proteomes" id="UP000245771">
    <property type="component" value="Unassembled WGS sequence"/>
</dbReference>
<accession>A0A316V5F9</accession>
<dbReference type="OrthoDB" id="2019015at2759"/>
<dbReference type="InterPro" id="IPR036188">
    <property type="entry name" value="FAD/NAD-bd_sf"/>
</dbReference>